<name>A0ABR2M6Y9_9ASPA</name>
<dbReference type="PANTHER" id="PTHR47926">
    <property type="entry name" value="PENTATRICOPEPTIDE REPEAT-CONTAINING PROTEIN"/>
    <property type="match status" value="1"/>
</dbReference>
<dbReference type="Gene3D" id="1.25.40.10">
    <property type="entry name" value="Tetratricopeptide repeat domain"/>
    <property type="match status" value="1"/>
</dbReference>
<dbReference type="InterPro" id="IPR011990">
    <property type="entry name" value="TPR-like_helical_dom_sf"/>
</dbReference>
<accession>A0ABR2M6Y9</accession>
<dbReference type="Pfam" id="PF13041">
    <property type="entry name" value="PPR_2"/>
    <property type="match status" value="1"/>
</dbReference>
<dbReference type="Proteomes" id="UP001412067">
    <property type="component" value="Unassembled WGS sequence"/>
</dbReference>
<organism evidence="3 4">
    <name type="scientific">Platanthera guangdongensis</name>
    <dbReference type="NCBI Taxonomy" id="2320717"/>
    <lineage>
        <taxon>Eukaryota</taxon>
        <taxon>Viridiplantae</taxon>
        <taxon>Streptophyta</taxon>
        <taxon>Embryophyta</taxon>
        <taxon>Tracheophyta</taxon>
        <taxon>Spermatophyta</taxon>
        <taxon>Magnoliopsida</taxon>
        <taxon>Liliopsida</taxon>
        <taxon>Asparagales</taxon>
        <taxon>Orchidaceae</taxon>
        <taxon>Orchidoideae</taxon>
        <taxon>Orchideae</taxon>
        <taxon>Orchidinae</taxon>
        <taxon>Platanthera</taxon>
    </lineage>
</organism>
<sequence length="190" mass="21642">MPERNSISRNLIIEAYFTSGSFEIAPDLFKERVKAGWKQLLSSTLTLVLRIPILLFDRMPERNTVTWITMISGYGIRGLIRKTLQAFQEMKESGVSPDGVSFIAVLTACSHGGLVDDGQKIFLSMKMNYYIIPQIKHYVCMVDLFGRASRLHRAFDFIWGSLLSSCQKHRNLEFGEAVIERALLLDQFDS</sequence>
<evidence type="ECO:0000313" key="3">
    <source>
        <dbReference type="EMBL" id="KAK8959927.1"/>
    </source>
</evidence>
<dbReference type="PROSITE" id="PS51375">
    <property type="entry name" value="PPR"/>
    <property type="match status" value="1"/>
</dbReference>
<proteinExistence type="predicted"/>
<evidence type="ECO:0000256" key="1">
    <source>
        <dbReference type="ARBA" id="ARBA00022737"/>
    </source>
</evidence>
<keyword evidence="1" id="KW-0677">Repeat</keyword>
<evidence type="ECO:0000256" key="2">
    <source>
        <dbReference type="PROSITE-ProRule" id="PRU00708"/>
    </source>
</evidence>
<comment type="caution">
    <text evidence="3">The sequence shown here is derived from an EMBL/GenBank/DDBJ whole genome shotgun (WGS) entry which is preliminary data.</text>
</comment>
<dbReference type="NCBIfam" id="TIGR00756">
    <property type="entry name" value="PPR"/>
    <property type="match status" value="1"/>
</dbReference>
<dbReference type="EMBL" id="JBBWWR010000011">
    <property type="protein sequence ID" value="KAK8959927.1"/>
    <property type="molecule type" value="Genomic_DNA"/>
</dbReference>
<evidence type="ECO:0000313" key="4">
    <source>
        <dbReference type="Proteomes" id="UP001412067"/>
    </source>
</evidence>
<gene>
    <name evidence="3" type="primary">PCMP-H71</name>
    <name evidence="3" type="ORF">KSP40_PGU008695</name>
</gene>
<feature type="repeat" description="PPR" evidence="2">
    <location>
        <begin position="63"/>
        <end position="97"/>
    </location>
</feature>
<protein>
    <submittedName>
        <fullName evidence="3">Pentatricopeptide repeat-containing protein</fullName>
    </submittedName>
</protein>
<reference evidence="3 4" key="1">
    <citation type="journal article" date="2022" name="Nat. Plants">
        <title>Genomes of leafy and leafless Platanthera orchids illuminate the evolution of mycoheterotrophy.</title>
        <authorList>
            <person name="Li M.H."/>
            <person name="Liu K.W."/>
            <person name="Li Z."/>
            <person name="Lu H.C."/>
            <person name="Ye Q.L."/>
            <person name="Zhang D."/>
            <person name="Wang J.Y."/>
            <person name="Li Y.F."/>
            <person name="Zhong Z.M."/>
            <person name="Liu X."/>
            <person name="Yu X."/>
            <person name="Liu D.K."/>
            <person name="Tu X.D."/>
            <person name="Liu B."/>
            <person name="Hao Y."/>
            <person name="Liao X.Y."/>
            <person name="Jiang Y.T."/>
            <person name="Sun W.H."/>
            <person name="Chen J."/>
            <person name="Chen Y.Q."/>
            <person name="Ai Y."/>
            <person name="Zhai J.W."/>
            <person name="Wu S.S."/>
            <person name="Zhou Z."/>
            <person name="Hsiao Y.Y."/>
            <person name="Wu W.L."/>
            <person name="Chen Y.Y."/>
            <person name="Lin Y.F."/>
            <person name="Hsu J.L."/>
            <person name="Li C.Y."/>
            <person name="Wang Z.W."/>
            <person name="Zhao X."/>
            <person name="Zhong W.Y."/>
            <person name="Ma X.K."/>
            <person name="Ma L."/>
            <person name="Huang J."/>
            <person name="Chen G.Z."/>
            <person name="Huang M.Z."/>
            <person name="Huang L."/>
            <person name="Peng D.H."/>
            <person name="Luo Y.B."/>
            <person name="Zou S.Q."/>
            <person name="Chen S.P."/>
            <person name="Lan S."/>
            <person name="Tsai W.C."/>
            <person name="Van de Peer Y."/>
            <person name="Liu Z.J."/>
        </authorList>
    </citation>
    <scope>NUCLEOTIDE SEQUENCE [LARGE SCALE GENOMIC DNA]</scope>
    <source>
        <strain evidence="3">Lor288</strain>
    </source>
</reference>
<keyword evidence="4" id="KW-1185">Reference proteome</keyword>
<dbReference type="InterPro" id="IPR002885">
    <property type="entry name" value="PPR_rpt"/>
</dbReference>
<dbReference type="PANTHER" id="PTHR47926:SF347">
    <property type="entry name" value="PENTATRICOPEPTIDE REPEAT-CONTAINING PROTEIN"/>
    <property type="match status" value="1"/>
</dbReference>
<dbReference type="InterPro" id="IPR046960">
    <property type="entry name" value="PPR_At4g14850-like_plant"/>
</dbReference>